<evidence type="ECO:0000313" key="12">
    <source>
        <dbReference type="EMBL" id="USP02710.1"/>
    </source>
</evidence>
<keyword evidence="8" id="KW-0998">Cell outer membrane</keyword>
<dbReference type="Proteomes" id="UP001056980">
    <property type="component" value="Chromosome"/>
</dbReference>
<dbReference type="InterPro" id="IPR035251">
    <property type="entry name" value="ShlB_POTRA"/>
</dbReference>
<dbReference type="InterPro" id="IPR051544">
    <property type="entry name" value="TPS_OM_transporter"/>
</dbReference>
<dbReference type="PROSITE" id="PS51779">
    <property type="entry name" value="POTRA"/>
    <property type="match status" value="1"/>
</dbReference>
<dbReference type="RefSeq" id="WP_252619448.1">
    <property type="nucleotide sequence ID" value="NZ_CP083444.1"/>
</dbReference>
<evidence type="ECO:0000256" key="2">
    <source>
        <dbReference type="ARBA" id="ARBA00009055"/>
    </source>
</evidence>
<dbReference type="Pfam" id="PF17287">
    <property type="entry name" value="POTRA_3"/>
    <property type="match status" value="1"/>
</dbReference>
<dbReference type="KEGG" id="btay:LAJ60_07565"/>
<evidence type="ECO:0000313" key="14">
    <source>
        <dbReference type="Proteomes" id="UP001056980"/>
    </source>
</evidence>
<feature type="compositionally biased region" description="Basic and acidic residues" evidence="9">
    <location>
        <begin position="58"/>
        <end position="68"/>
    </location>
</feature>
<dbReference type="InterPro" id="IPR013686">
    <property type="entry name" value="Polypept-transport_assoc_ShlB"/>
</dbReference>
<protein>
    <submittedName>
        <fullName evidence="12">ShlB/FhaC/HecB family hemolysin secretion/activation protein</fullName>
    </submittedName>
</protein>
<evidence type="ECO:0000256" key="8">
    <source>
        <dbReference type="ARBA" id="ARBA00023237"/>
    </source>
</evidence>
<dbReference type="AlphaFoldDB" id="A0A9Q9DLV2"/>
<evidence type="ECO:0000256" key="5">
    <source>
        <dbReference type="ARBA" id="ARBA00022692"/>
    </source>
</evidence>
<feature type="chain" id="PRO_5040052472" evidence="10">
    <location>
        <begin position="25"/>
        <end position="593"/>
    </location>
</feature>
<dbReference type="GO" id="GO:0008320">
    <property type="term" value="F:protein transmembrane transporter activity"/>
    <property type="evidence" value="ECO:0007669"/>
    <property type="project" value="TreeGrafter"/>
</dbReference>
<name>A0A9Q9DLV2_BARTA</name>
<dbReference type="Gene3D" id="3.10.20.310">
    <property type="entry name" value="membrane protein fhac"/>
    <property type="match status" value="1"/>
</dbReference>
<evidence type="ECO:0000256" key="6">
    <source>
        <dbReference type="ARBA" id="ARBA00022927"/>
    </source>
</evidence>
<dbReference type="EMBL" id="CP083444">
    <property type="protein sequence ID" value="USP02710.1"/>
    <property type="molecule type" value="Genomic_DNA"/>
</dbReference>
<evidence type="ECO:0000256" key="4">
    <source>
        <dbReference type="ARBA" id="ARBA00022452"/>
    </source>
</evidence>
<feature type="domain" description="POTRA" evidence="11">
    <location>
        <begin position="80"/>
        <end position="155"/>
    </location>
</feature>
<dbReference type="InterPro" id="IPR027282">
    <property type="entry name" value="TPS"/>
</dbReference>
<dbReference type="KEGG" id="btay:LAJ60_02655"/>
<evidence type="ECO:0000256" key="1">
    <source>
        <dbReference type="ARBA" id="ARBA00004442"/>
    </source>
</evidence>
<dbReference type="GO" id="GO:0046819">
    <property type="term" value="P:protein secretion by the type V secretion system"/>
    <property type="evidence" value="ECO:0007669"/>
    <property type="project" value="TreeGrafter"/>
</dbReference>
<reference evidence="12" key="1">
    <citation type="journal article" date="2022" name="Proc. Natl. Acad. Sci. U.S.A.">
        <title>Identification of the Bartonella autotransporter CFA as a protective antigen and hypervariable target of neutralizing antibodies in mice.</title>
        <authorList>
            <person name="Siewert L.K."/>
            <person name="Korotaev A."/>
            <person name="Sedzicki J."/>
            <person name="Fromm K."/>
            <person name="Pinschewer D.D."/>
            <person name="Dehio C."/>
        </authorList>
    </citation>
    <scope>NUCLEOTIDE SEQUENCE</scope>
    <source>
        <strain evidence="12">IBS296</strain>
    </source>
</reference>
<dbReference type="Pfam" id="PF03865">
    <property type="entry name" value="ShlB"/>
    <property type="match status" value="1"/>
</dbReference>
<feature type="signal peptide" evidence="10">
    <location>
        <begin position="1"/>
        <end position="24"/>
    </location>
</feature>
<keyword evidence="3" id="KW-0813">Transport</keyword>
<sequence>MRCFLFSFVYTTAFLCLFSLPSFAQSIRDQAIDQSERIQRQQTQEQHFQQLHRRRETRRISLPDDGSRASDGVSTEKTCLPIKSIELVGAQLISHTDLHEAISLWEERCLGIAEINQVLKAVTKLYMKRGYIAVRAYLPEQDLSGGHLKIVVVEGVMEAITLDGHKVERRLQGEIITAFPDLIGKPTNLRQIEQGLDQINRLFSRQATINLGAGGNSGGSILDIHIEKQKPWLITLSSDNLGAKATGIYQTRLSLSFDDLLRGNDQWSFSYQRSMDGGPYHFSGKRPNSDTITGSFSIPYGYWTAGLDGVWSQYHSTIKGIFSYIMTAGKSLSLTPWISRVIDRDQEGKTWLTGRLTWKYSDNFIMGSRVDVSSRKLAIAAFELDHSRKWQGGELSAHIGFHKGLAILGAYDDKEQETATKNENATKNAPKGQFSKLSFSLSYMRPFSLHQYNFRYNTLFSGQLSPDTLFSSEQMSLGGSSSVRGVREAVYYSNNGVLWRNELSLLLPGFSSRMGRKFMRQFAPYVALDLGRAANNADKNSFGGSLVGATVGFHASGEILDMDLSYSNILSQLTAKEQGNAAGIFQIRTLLRF</sequence>
<gene>
    <name evidence="13" type="ORF">LAJ60_02655</name>
    <name evidence="12" type="ORF">LAJ60_07565</name>
</gene>
<evidence type="ECO:0000256" key="9">
    <source>
        <dbReference type="SAM" id="MobiDB-lite"/>
    </source>
</evidence>
<evidence type="ECO:0000256" key="10">
    <source>
        <dbReference type="SAM" id="SignalP"/>
    </source>
</evidence>
<accession>A0A9Q9DLV2</accession>
<dbReference type="PIRSF" id="PIRSF029745">
    <property type="entry name" value="FhaC"/>
    <property type="match status" value="1"/>
</dbReference>
<organism evidence="12 14">
    <name type="scientific">Bartonella taylorii</name>
    <dbReference type="NCBI Taxonomy" id="33046"/>
    <lineage>
        <taxon>Bacteria</taxon>
        <taxon>Pseudomonadati</taxon>
        <taxon>Pseudomonadota</taxon>
        <taxon>Alphaproteobacteria</taxon>
        <taxon>Hyphomicrobiales</taxon>
        <taxon>Bartonellaceae</taxon>
        <taxon>Bartonella</taxon>
    </lineage>
</organism>
<proteinExistence type="inferred from homology"/>
<dbReference type="EMBL" id="CP083444">
    <property type="protein sequence ID" value="USP03351.1"/>
    <property type="molecule type" value="Genomic_DNA"/>
</dbReference>
<dbReference type="InterPro" id="IPR034746">
    <property type="entry name" value="POTRA"/>
</dbReference>
<dbReference type="GO" id="GO:0098046">
    <property type="term" value="C:type V protein secretion system complex"/>
    <property type="evidence" value="ECO:0007669"/>
    <property type="project" value="TreeGrafter"/>
</dbReference>
<dbReference type="PANTHER" id="PTHR34597">
    <property type="entry name" value="SLR1661 PROTEIN"/>
    <property type="match status" value="1"/>
</dbReference>
<evidence type="ECO:0000256" key="7">
    <source>
        <dbReference type="ARBA" id="ARBA00023136"/>
    </source>
</evidence>
<dbReference type="Gene3D" id="2.40.160.50">
    <property type="entry name" value="membrane protein fhac: a member of the omp85/tpsb transporter family"/>
    <property type="match status" value="1"/>
</dbReference>
<dbReference type="GO" id="GO:0009279">
    <property type="term" value="C:cell outer membrane"/>
    <property type="evidence" value="ECO:0007669"/>
    <property type="project" value="UniProtKB-SubCell"/>
</dbReference>
<dbReference type="InterPro" id="IPR005565">
    <property type="entry name" value="Hemolysn_activator_HlyB_C"/>
</dbReference>
<comment type="subcellular location">
    <subcellularLocation>
        <location evidence="1">Cell outer membrane</location>
    </subcellularLocation>
</comment>
<keyword evidence="4" id="KW-1134">Transmembrane beta strand</keyword>
<keyword evidence="10" id="KW-0732">Signal</keyword>
<comment type="similarity">
    <text evidence="2">Belongs to the TPS (TC 1.B.20) family.</text>
</comment>
<keyword evidence="6" id="KW-0653">Protein transport</keyword>
<dbReference type="Pfam" id="PF08479">
    <property type="entry name" value="POTRA_2"/>
    <property type="match status" value="1"/>
</dbReference>
<dbReference type="PANTHER" id="PTHR34597:SF3">
    <property type="entry name" value="OUTER MEMBRANE TRANSPORTER CDIB"/>
    <property type="match status" value="1"/>
</dbReference>
<evidence type="ECO:0000259" key="11">
    <source>
        <dbReference type="PROSITE" id="PS51779"/>
    </source>
</evidence>
<keyword evidence="5" id="KW-0812">Transmembrane</keyword>
<feature type="region of interest" description="Disordered" evidence="9">
    <location>
        <begin position="43"/>
        <end position="74"/>
    </location>
</feature>
<evidence type="ECO:0000313" key="13">
    <source>
        <dbReference type="EMBL" id="USP03351.1"/>
    </source>
</evidence>
<keyword evidence="7" id="KW-0472">Membrane</keyword>
<evidence type="ECO:0000256" key="3">
    <source>
        <dbReference type="ARBA" id="ARBA00022448"/>
    </source>
</evidence>